<sequence>MMLKILVRGTWEIFDGFDRVSHREIPPKEDIEVRSDCYNFCEEQERSADIHPQPPMELWLYRGQQVVGQIVARRPIYILNNEGKTIERV</sequence>
<comment type="caution">
    <text evidence="1">The sequence shown here is derived from an EMBL/GenBank/DDBJ whole genome shotgun (WGS) entry which is preliminary data.</text>
</comment>
<accession>X1C8Y7</accession>
<organism evidence="1">
    <name type="scientific">marine sediment metagenome</name>
    <dbReference type="NCBI Taxonomy" id="412755"/>
    <lineage>
        <taxon>unclassified sequences</taxon>
        <taxon>metagenomes</taxon>
        <taxon>ecological metagenomes</taxon>
    </lineage>
</organism>
<proteinExistence type="predicted"/>
<dbReference type="AlphaFoldDB" id="X1C8Y7"/>
<name>X1C8Y7_9ZZZZ</name>
<protein>
    <submittedName>
        <fullName evidence="1">Uncharacterized protein</fullName>
    </submittedName>
</protein>
<reference evidence="1" key="1">
    <citation type="journal article" date="2014" name="Front. Microbiol.">
        <title>High frequency of phylogenetically diverse reductive dehalogenase-homologous genes in deep subseafloor sedimentary metagenomes.</title>
        <authorList>
            <person name="Kawai M."/>
            <person name="Futagami T."/>
            <person name="Toyoda A."/>
            <person name="Takaki Y."/>
            <person name="Nishi S."/>
            <person name="Hori S."/>
            <person name="Arai W."/>
            <person name="Tsubouchi T."/>
            <person name="Morono Y."/>
            <person name="Uchiyama I."/>
            <person name="Ito T."/>
            <person name="Fujiyama A."/>
            <person name="Inagaki F."/>
            <person name="Takami H."/>
        </authorList>
    </citation>
    <scope>NUCLEOTIDE SEQUENCE</scope>
    <source>
        <strain evidence="1">Expedition CK06-06</strain>
    </source>
</reference>
<gene>
    <name evidence="1" type="ORF">S01H4_44098</name>
</gene>
<dbReference type="EMBL" id="BART01024407">
    <property type="protein sequence ID" value="GAH03847.1"/>
    <property type="molecule type" value="Genomic_DNA"/>
</dbReference>
<evidence type="ECO:0000313" key="1">
    <source>
        <dbReference type="EMBL" id="GAH03847.1"/>
    </source>
</evidence>